<evidence type="ECO:0000259" key="1">
    <source>
        <dbReference type="Pfam" id="PF01610"/>
    </source>
</evidence>
<dbReference type="PANTHER" id="PTHR33498">
    <property type="entry name" value="TRANSPOSASE FOR INSERTION SEQUENCE ELEMENT IS1557"/>
    <property type="match status" value="1"/>
</dbReference>
<dbReference type="EMBL" id="LFYT02000037">
    <property type="protein sequence ID" value="PVE41173.1"/>
    <property type="molecule type" value="Genomic_DNA"/>
</dbReference>
<dbReference type="InterPro" id="IPR002560">
    <property type="entry name" value="Transposase_DDE"/>
</dbReference>
<dbReference type="PANTHER" id="PTHR33498:SF1">
    <property type="entry name" value="TRANSPOSASE FOR INSERTION SEQUENCE ELEMENT IS1557"/>
    <property type="match status" value="1"/>
</dbReference>
<keyword evidence="3" id="KW-1185">Reference proteome</keyword>
<dbReference type="Pfam" id="PF01610">
    <property type="entry name" value="DDE_Tnp_ISL3"/>
    <property type="match status" value="1"/>
</dbReference>
<proteinExistence type="predicted"/>
<accession>A0A2T7U934</accession>
<gene>
    <name evidence="2" type="ORF">H663_018505</name>
</gene>
<organism evidence="2 3">
    <name type="scientific">Limnohabitans planktonicus II-D5</name>
    <dbReference type="NCBI Taxonomy" id="1293045"/>
    <lineage>
        <taxon>Bacteria</taxon>
        <taxon>Pseudomonadati</taxon>
        <taxon>Pseudomonadota</taxon>
        <taxon>Betaproteobacteria</taxon>
        <taxon>Burkholderiales</taxon>
        <taxon>Comamonadaceae</taxon>
        <taxon>Limnohabitans</taxon>
    </lineage>
</organism>
<comment type="caution">
    <text evidence="2">The sequence shown here is derived from an EMBL/GenBank/DDBJ whole genome shotgun (WGS) entry which is preliminary data.</text>
</comment>
<sequence length="162" mass="18631">LKSLTWGMRRNPDGWSVNQTNAMHWLQHSTLRSARAWRLKMALRTVYANAARHNNATQAKSELKAWLSWATRCRLAPFKKLARTLKQRLDGVVRGMLDNRSNAYVEAMNGLLQQAKRAARGFRTARNFIAIAYLRMSKLKHLPSNPLERAVPKSNVLIHRCL</sequence>
<evidence type="ECO:0000313" key="3">
    <source>
        <dbReference type="Proteomes" id="UP000037507"/>
    </source>
</evidence>
<name>A0A2T7U934_9BURK</name>
<reference evidence="2" key="1">
    <citation type="submission" date="2017-04" db="EMBL/GenBank/DDBJ databases">
        <title>Unexpected and diverse lifestyles within the genus Limnohabitans.</title>
        <authorList>
            <person name="Kasalicky V."/>
            <person name="Mehrshad M."/>
            <person name="Andrei S.-A."/>
            <person name="Salcher M."/>
            <person name="Kratochvilova H."/>
            <person name="Simek K."/>
            <person name="Ghai R."/>
        </authorList>
    </citation>
    <scope>NUCLEOTIDE SEQUENCE [LARGE SCALE GENOMIC DNA]</scope>
    <source>
        <strain evidence="2">II-D5</strain>
    </source>
</reference>
<feature type="domain" description="Transposase IS204/IS1001/IS1096/IS1165 DDE" evidence="1">
    <location>
        <begin position="2"/>
        <end position="131"/>
    </location>
</feature>
<dbReference type="Proteomes" id="UP000037507">
    <property type="component" value="Unassembled WGS sequence"/>
</dbReference>
<dbReference type="InterPro" id="IPR047951">
    <property type="entry name" value="Transpos_ISL3"/>
</dbReference>
<evidence type="ECO:0000313" key="2">
    <source>
        <dbReference type="EMBL" id="PVE41173.1"/>
    </source>
</evidence>
<dbReference type="AlphaFoldDB" id="A0A2T7U934"/>
<dbReference type="RefSeq" id="WP_165803952.1">
    <property type="nucleotide sequence ID" value="NZ_LFYT02000037.1"/>
</dbReference>
<protein>
    <submittedName>
        <fullName evidence="2">ISL3 family transposase</fullName>
    </submittedName>
</protein>
<feature type="non-terminal residue" evidence="2">
    <location>
        <position position="1"/>
    </location>
</feature>